<dbReference type="Pfam" id="PF15952">
    <property type="entry name" value="ESM4"/>
    <property type="match status" value="1"/>
</dbReference>
<dbReference type="GO" id="GO:0007423">
    <property type="term" value="P:sensory organ development"/>
    <property type="evidence" value="ECO:0007669"/>
    <property type="project" value="InterPro"/>
</dbReference>
<dbReference type="EnsemblMetazoa" id="MDOA006393-RA">
    <property type="protein sequence ID" value="MDOA006393-PA"/>
    <property type="gene ID" value="MDOA006393"/>
</dbReference>
<dbReference type="OrthoDB" id="8190494at2759"/>
<dbReference type="eggNOG" id="ENOG502T7ZT">
    <property type="taxonomic scope" value="Eukaryota"/>
</dbReference>
<evidence type="ECO:0008006" key="2">
    <source>
        <dbReference type="Google" id="ProtNLM"/>
    </source>
</evidence>
<dbReference type="KEGG" id="mde:101892349"/>
<evidence type="ECO:0000313" key="1">
    <source>
        <dbReference type="EnsemblMetazoa" id="MDOA006393-PA"/>
    </source>
</evidence>
<proteinExistence type="predicted"/>
<name>A0A1I8MM51_MUSDO</name>
<dbReference type="RefSeq" id="XP_005188066.2">
    <property type="nucleotide sequence ID" value="XM_005188009.4"/>
</dbReference>
<dbReference type="PANTHER" id="PTHR12254">
    <property type="entry name" value="ENHANCER OF SPLIT MALPHA PROTEIN"/>
    <property type="match status" value="1"/>
</dbReference>
<protein>
    <recommendedName>
        <fullName evidence="2">Enhancer of split malpha protein</fullName>
    </recommendedName>
</protein>
<dbReference type="VEuPathDB" id="VectorBase:MDOMA2_017858"/>
<dbReference type="GO" id="GO:0007219">
    <property type="term" value="P:Notch signaling pathway"/>
    <property type="evidence" value="ECO:0007669"/>
    <property type="project" value="InterPro"/>
</dbReference>
<sequence>MFVEPHNNTKKSNKMEITPKKFAMTYSIKKLMKQLFKQQQQRHNKTLPQLSQLKKSESFFEALECLENQSNAKMESSSLEIEENNLNERLAAKQKSYELEDYDLSEISIAVPVHFARTTQGTFFWTSSSDIPVDNDLAQPMSCSTHNQLPSRM</sequence>
<reference evidence="1" key="1">
    <citation type="submission" date="2020-05" db="UniProtKB">
        <authorList>
            <consortium name="EnsemblMetazoa"/>
        </authorList>
    </citation>
    <scope>IDENTIFICATION</scope>
    <source>
        <strain evidence="1">Aabys</strain>
    </source>
</reference>
<dbReference type="VEuPathDB" id="VectorBase:MDOA006393"/>
<dbReference type="InterPro" id="IPR029686">
    <property type="entry name" value="Malpha/m4/m2"/>
</dbReference>
<gene>
    <name evidence="1" type="primary">101892349</name>
</gene>
<dbReference type="PANTHER" id="PTHR12254:SF0">
    <property type="entry name" value="BARBU-RELATED"/>
    <property type="match status" value="1"/>
</dbReference>
<organism evidence="1">
    <name type="scientific">Musca domestica</name>
    <name type="common">House fly</name>
    <dbReference type="NCBI Taxonomy" id="7370"/>
    <lineage>
        <taxon>Eukaryota</taxon>
        <taxon>Metazoa</taxon>
        <taxon>Ecdysozoa</taxon>
        <taxon>Arthropoda</taxon>
        <taxon>Hexapoda</taxon>
        <taxon>Insecta</taxon>
        <taxon>Pterygota</taxon>
        <taxon>Neoptera</taxon>
        <taxon>Endopterygota</taxon>
        <taxon>Diptera</taxon>
        <taxon>Brachycera</taxon>
        <taxon>Muscomorpha</taxon>
        <taxon>Muscoidea</taxon>
        <taxon>Muscidae</taxon>
        <taxon>Musca</taxon>
    </lineage>
</organism>
<dbReference type="AlphaFoldDB" id="A0A1I8MM51"/>
<accession>A0A1I8MM51</accession>